<comment type="caution">
    <text evidence="8">The sequence shown here is derived from an EMBL/GenBank/DDBJ whole genome shotgun (WGS) entry which is preliminary data.</text>
</comment>
<comment type="subcellular location">
    <subcellularLocation>
        <location evidence="1">Cell membrane</location>
        <topology evidence="1">Multi-pass membrane protein</topology>
    </subcellularLocation>
</comment>
<dbReference type="PANTHER" id="PTHR30213">
    <property type="entry name" value="INNER MEMBRANE PROTEIN YHJD"/>
    <property type="match status" value="1"/>
</dbReference>
<dbReference type="InterPro" id="IPR017039">
    <property type="entry name" value="Virul_fac_BrkB"/>
</dbReference>
<organism evidence="8 9">
    <name type="scientific">Pontibacter ruber</name>
    <dbReference type="NCBI Taxonomy" id="1343895"/>
    <lineage>
        <taxon>Bacteria</taxon>
        <taxon>Pseudomonadati</taxon>
        <taxon>Bacteroidota</taxon>
        <taxon>Cytophagia</taxon>
        <taxon>Cytophagales</taxon>
        <taxon>Hymenobacteraceae</taxon>
        <taxon>Pontibacter</taxon>
    </lineage>
</organism>
<sequence>MADLTVKNVLPLFKTTVSEFMDNNSFRLAGALAFNAIFSIPPLLIIIIQVAGAFFGEKAVSGELSNQISKAIGPGAAQGIEDVLKNAQVSGSGGVALWIGIGTLLFAATTFFATLQESLNTVWNLKVKPTSGIMQMLKVRVFSFGIVLSIALLMLVSLLISAIISILSDFLSQLIPGIGVFFIKLMDFVISVGIITALFALIYKYLPDATIRWKDTWVGAFVTAMLFTIGKFLISWYIGTSDPGSAYGAAGSIIVILVWIYYSSLIVFYGAEFTQQYASKIGQRIRPKEHAVFVREQEITSDPVDKSSGRPPSEGRFNKNP</sequence>
<accession>A0ABW5CZ24</accession>
<dbReference type="RefSeq" id="WP_250428284.1">
    <property type="nucleotide sequence ID" value="NZ_JALPRR010000001.1"/>
</dbReference>
<evidence type="ECO:0000256" key="4">
    <source>
        <dbReference type="ARBA" id="ARBA00022989"/>
    </source>
</evidence>
<evidence type="ECO:0000313" key="8">
    <source>
        <dbReference type="EMBL" id="MFD2246494.1"/>
    </source>
</evidence>
<keyword evidence="5 7" id="KW-0472">Membrane</keyword>
<feature type="transmembrane region" description="Helical" evidence="7">
    <location>
        <begin position="218"/>
        <end position="239"/>
    </location>
</feature>
<feature type="transmembrane region" description="Helical" evidence="7">
    <location>
        <begin position="95"/>
        <end position="115"/>
    </location>
</feature>
<keyword evidence="9" id="KW-1185">Reference proteome</keyword>
<name>A0ABW5CZ24_9BACT</name>
<dbReference type="PANTHER" id="PTHR30213:SF1">
    <property type="entry name" value="INNER MEMBRANE PROTEIN YHJD"/>
    <property type="match status" value="1"/>
</dbReference>
<keyword evidence="3 7" id="KW-0812">Transmembrane</keyword>
<feature type="transmembrane region" description="Helical" evidence="7">
    <location>
        <begin position="28"/>
        <end position="55"/>
    </location>
</feature>
<reference evidence="9" key="1">
    <citation type="journal article" date="2019" name="Int. J. Syst. Evol. Microbiol.">
        <title>The Global Catalogue of Microorganisms (GCM) 10K type strain sequencing project: providing services to taxonomists for standard genome sequencing and annotation.</title>
        <authorList>
            <consortium name="The Broad Institute Genomics Platform"/>
            <consortium name="The Broad Institute Genome Sequencing Center for Infectious Disease"/>
            <person name="Wu L."/>
            <person name="Ma J."/>
        </authorList>
    </citation>
    <scope>NUCLEOTIDE SEQUENCE [LARGE SCALE GENOMIC DNA]</scope>
    <source>
        <strain evidence="9">CGMCC 4.1782</strain>
    </source>
</reference>
<protein>
    <submittedName>
        <fullName evidence="8">YihY/virulence factor BrkB family protein</fullName>
    </submittedName>
</protein>
<feature type="region of interest" description="Disordered" evidence="6">
    <location>
        <begin position="296"/>
        <end position="321"/>
    </location>
</feature>
<feature type="transmembrane region" description="Helical" evidence="7">
    <location>
        <begin position="188"/>
        <end position="206"/>
    </location>
</feature>
<dbReference type="NCBIfam" id="TIGR00765">
    <property type="entry name" value="yihY_not_rbn"/>
    <property type="match status" value="1"/>
</dbReference>
<dbReference type="Pfam" id="PF03631">
    <property type="entry name" value="Virul_fac_BrkB"/>
    <property type="match status" value="1"/>
</dbReference>
<evidence type="ECO:0000256" key="7">
    <source>
        <dbReference type="SAM" id="Phobius"/>
    </source>
</evidence>
<feature type="transmembrane region" description="Helical" evidence="7">
    <location>
        <begin position="141"/>
        <end position="168"/>
    </location>
</feature>
<dbReference type="EMBL" id="JBHUIM010000001">
    <property type="protein sequence ID" value="MFD2246494.1"/>
    <property type="molecule type" value="Genomic_DNA"/>
</dbReference>
<feature type="transmembrane region" description="Helical" evidence="7">
    <location>
        <begin position="245"/>
        <end position="271"/>
    </location>
</feature>
<dbReference type="PIRSF" id="PIRSF035875">
    <property type="entry name" value="RNase_BN"/>
    <property type="match status" value="1"/>
</dbReference>
<evidence type="ECO:0000256" key="5">
    <source>
        <dbReference type="ARBA" id="ARBA00023136"/>
    </source>
</evidence>
<evidence type="ECO:0000313" key="9">
    <source>
        <dbReference type="Proteomes" id="UP001597374"/>
    </source>
</evidence>
<evidence type="ECO:0000256" key="2">
    <source>
        <dbReference type="ARBA" id="ARBA00022475"/>
    </source>
</evidence>
<dbReference type="Proteomes" id="UP001597374">
    <property type="component" value="Unassembled WGS sequence"/>
</dbReference>
<keyword evidence="4 7" id="KW-1133">Transmembrane helix</keyword>
<evidence type="ECO:0000256" key="6">
    <source>
        <dbReference type="SAM" id="MobiDB-lite"/>
    </source>
</evidence>
<keyword evidence="2" id="KW-1003">Cell membrane</keyword>
<proteinExistence type="predicted"/>
<gene>
    <name evidence="8" type="ORF">ACFSKP_09535</name>
</gene>
<feature type="compositionally biased region" description="Basic and acidic residues" evidence="6">
    <location>
        <begin position="296"/>
        <end position="308"/>
    </location>
</feature>
<evidence type="ECO:0000256" key="1">
    <source>
        <dbReference type="ARBA" id="ARBA00004651"/>
    </source>
</evidence>
<evidence type="ECO:0000256" key="3">
    <source>
        <dbReference type="ARBA" id="ARBA00022692"/>
    </source>
</evidence>